<feature type="chain" id="PRO_5031117211" description="DUF4468 domain-containing protein" evidence="1">
    <location>
        <begin position="18"/>
        <end position="200"/>
    </location>
</feature>
<organism evidence="2 3">
    <name type="scientific">Pedobacter cryoconitis</name>
    <dbReference type="NCBI Taxonomy" id="188932"/>
    <lineage>
        <taxon>Bacteria</taxon>
        <taxon>Pseudomonadati</taxon>
        <taxon>Bacteroidota</taxon>
        <taxon>Sphingobacteriia</taxon>
        <taxon>Sphingobacteriales</taxon>
        <taxon>Sphingobacteriaceae</taxon>
        <taxon>Pedobacter</taxon>
    </lineage>
</organism>
<dbReference type="Proteomes" id="UP000537718">
    <property type="component" value="Unassembled WGS sequence"/>
</dbReference>
<proteinExistence type="predicted"/>
<comment type="caution">
    <text evidence="2">The sequence shown here is derived from an EMBL/GenBank/DDBJ whole genome shotgun (WGS) entry which is preliminary data.</text>
</comment>
<evidence type="ECO:0000313" key="2">
    <source>
        <dbReference type="EMBL" id="MBB5620395.1"/>
    </source>
</evidence>
<sequence>MKRLLFLLFLLPFSSFAQNDTVNTYVFPGIQDSIAGTSLILKNNVLFFQKVYSSALNKDGLANALRSFLPTVNSFELSDVTNQTTYQLKGKISNYFVNYRKYGDGNSGVSNLIYFPLNADVLIQIKDGKYRVTISNLIVQQYYESSIINKDNTALESFITKNDRSKIQKNNKSIKTLRYIDNELNFAFDLNSTAKITDNF</sequence>
<evidence type="ECO:0000313" key="3">
    <source>
        <dbReference type="Proteomes" id="UP000537718"/>
    </source>
</evidence>
<protein>
    <recommendedName>
        <fullName evidence="4">DUF4468 domain-containing protein</fullName>
    </recommendedName>
</protein>
<dbReference type="EMBL" id="JACHCF010000003">
    <property type="protein sequence ID" value="MBB5620395.1"/>
    <property type="molecule type" value="Genomic_DNA"/>
</dbReference>
<reference evidence="2 3" key="1">
    <citation type="submission" date="2020-08" db="EMBL/GenBank/DDBJ databases">
        <title>Genomic Encyclopedia of Type Strains, Phase IV (KMG-V): Genome sequencing to study the core and pangenomes of soil and plant-associated prokaryotes.</title>
        <authorList>
            <person name="Whitman W."/>
        </authorList>
    </citation>
    <scope>NUCLEOTIDE SEQUENCE [LARGE SCALE GENOMIC DNA]</scope>
    <source>
        <strain evidence="2 3">MP7CTX6</strain>
    </source>
</reference>
<gene>
    <name evidence="2" type="ORF">HDE69_001444</name>
</gene>
<name>A0A7W9DJQ8_9SPHI</name>
<dbReference type="AlphaFoldDB" id="A0A7W9DJQ8"/>
<evidence type="ECO:0008006" key="4">
    <source>
        <dbReference type="Google" id="ProtNLM"/>
    </source>
</evidence>
<accession>A0A7W9DJQ8</accession>
<keyword evidence="1" id="KW-0732">Signal</keyword>
<feature type="signal peptide" evidence="1">
    <location>
        <begin position="1"/>
        <end position="17"/>
    </location>
</feature>
<dbReference type="RefSeq" id="WP_183866428.1">
    <property type="nucleotide sequence ID" value="NZ_JACHCF010000003.1"/>
</dbReference>
<evidence type="ECO:0000256" key="1">
    <source>
        <dbReference type="SAM" id="SignalP"/>
    </source>
</evidence>